<feature type="domain" description="DUF5689" evidence="2">
    <location>
        <begin position="44"/>
        <end position="280"/>
    </location>
</feature>
<dbReference type="InterPro" id="IPR043744">
    <property type="entry name" value="DUF5689"/>
</dbReference>
<dbReference type="EMBL" id="JADPVI010000003">
    <property type="protein sequence ID" value="MBF8457775.1"/>
    <property type="molecule type" value="Genomic_DNA"/>
</dbReference>
<keyword evidence="4" id="KW-1185">Reference proteome</keyword>
<proteinExistence type="predicted"/>
<name>A0ABS0FDK5_9FLAO</name>
<protein>
    <submittedName>
        <fullName evidence="3">Choice-of-anchor J domain-containing protein</fullName>
    </submittedName>
</protein>
<evidence type="ECO:0000313" key="3">
    <source>
        <dbReference type="EMBL" id="MBF8457775.1"/>
    </source>
</evidence>
<accession>A0ABS0FDK5</accession>
<sequence length="687" mass="74794">MKKYNSFFKVLFIAFTALFLTGCVHDDKYDAPNLDGYQCQDLVATLTIAQVKALHGSVRYDFPATSTDIMEGYVSSTDETGNIYKTIYIQDLPVNPTQGFTISVDAVSTYTKFPQGSKIYIKLAGLSLGSYGSLVQLGIRDSKSDATGQVDAVSRIPEKLLPAAMFRSCKIRENIIPKVLKISEFSANNNLLGALIQVNDVEFTKNALCANFAPDGFTVDRQIGEGWNTVSNNYTGTAIVRNSGFASFANQVVPAGNGAFVGIFSKFTSTFQLYINKVTDLAEMKKFPRKDGIASNPCILDQTGLTAKTVAEVKQLISGSSTQITGDFLLKVKVTANDEANNLTRAIYGEDETGGIRINVNKAALYQDARFRVGKVVYVKLKGLAVSNVNGELQIGIINNGLIPEANVYNTFYDSNANISAPVPTERTITSLTASDVGRWVKIRDVEVIAADLYKSYAPADLTLEDCSGNKIILKTYTSATFARSESDGGKGDIYAIVTYVSGKYQLLIPKQINANFGNARCDGTVPQLFTPIFEDGFDSNTLANWTAVSVTGAQVWNTAAFGNPRPCAFMDGFRQANEDWLITKNKISLAGYTNAFVSFESDARYSGNPLELYVTENYTGNVATTTWTKLNASFDTDINNFGFASSGRVSLKDYANKNIVLAFKYTSVPGFSTTWEVDNFAVKGAK</sequence>
<keyword evidence="1" id="KW-0732">Signal</keyword>
<comment type="caution">
    <text evidence="3">The sequence shown here is derived from an EMBL/GenBank/DDBJ whole genome shotgun (WGS) entry which is preliminary data.</text>
</comment>
<evidence type="ECO:0000259" key="2">
    <source>
        <dbReference type="Pfam" id="PF18942"/>
    </source>
</evidence>
<dbReference type="NCBIfam" id="NF038128">
    <property type="entry name" value="choice_anch_J"/>
    <property type="match status" value="1"/>
</dbReference>
<reference evidence="3 4" key="1">
    <citation type="submission" date="2020-11" db="EMBL/GenBank/DDBJ databases">
        <title>Kaistella gelatinilytica sp. nov., a flavobacterium isolated from Antarctic Soil.</title>
        <authorList>
            <person name="Li J."/>
        </authorList>
    </citation>
    <scope>NUCLEOTIDE SEQUENCE [LARGE SCALE GENOMIC DNA]</scope>
    <source>
        <strain evidence="3 4">G5-32</strain>
    </source>
</reference>
<feature type="signal peptide" evidence="1">
    <location>
        <begin position="1"/>
        <end position="26"/>
    </location>
</feature>
<dbReference type="PROSITE" id="PS51257">
    <property type="entry name" value="PROKAR_LIPOPROTEIN"/>
    <property type="match status" value="1"/>
</dbReference>
<dbReference type="Gene3D" id="2.60.120.200">
    <property type="match status" value="1"/>
</dbReference>
<evidence type="ECO:0000313" key="4">
    <source>
        <dbReference type="Proteomes" id="UP000660070"/>
    </source>
</evidence>
<gene>
    <name evidence="3" type="ORF">IV494_11350</name>
</gene>
<feature type="chain" id="PRO_5046069797" evidence="1">
    <location>
        <begin position="27"/>
        <end position="687"/>
    </location>
</feature>
<feature type="domain" description="DUF5689" evidence="2">
    <location>
        <begin position="307"/>
        <end position="509"/>
    </location>
</feature>
<organism evidence="3 4">
    <name type="scientific">Kaistella gelatinilytica</name>
    <dbReference type="NCBI Taxonomy" id="2787636"/>
    <lineage>
        <taxon>Bacteria</taxon>
        <taxon>Pseudomonadati</taxon>
        <taxon>Bacteroidota</taxon>
        <taxon>Flavobacteriia</taxon>
        <taxon>Flavobacteriales</taxon>
        <taxon>Weeksellaceae</taxon>
        <taxon>Chryseobacterium group</taxon>
        <taxon>Kaistella</taxon>
    </lineage>
</organism>
<dbReference type="Pfam" id="PF18942">
    <property type="entry name" value="DUF5689"/>
    <property type="match status" value="2"/>
</dbReference>
<dbReference type="Proteomes" id="UP000660070">
    <property type="component" value="Unassembled WGS sequence"/>
</dbReference>
<evidence type="ECO:0000256" key="1">
    <source>
        <dbReference type="SAM" id="SignalP"/>
    </source>
</evidence>
<dbReference type="RefSeq" id="WP_196080259.1">
    <property type="nucleotide sequence ID" value="NZ_JADPVI010000003.1"/>
</dbReference>